<keyword evidence="2" id="KW-0645">Protease</keyword>
<dbReference type="InterPro" id="IPR000064">
    <property type="entry name" value="NLP_P60_dom"/>
</dbReference>
<evidence type="ECO:0000256" key="2">
    <source>
        <dbReference type="ARBA" id="ARBA00022670"/>
    </source>
</evidence>
<dbReference type="OrthoDB" id="9808890at2"/>
<keyword evidence="7" id="KW-1185">Reference proteome</keyword>
<dbReference type="Pfam" id="PF18348">
    <property type="entry name" value="SH3_16"/>
    <property type="match status" value="1"/>
</dbReference>
<gene>
    <name evidence="6" type="ORF">P378_05725</name>
</gene>
<comment type="caution">
    <text evidence="6">The sequence shown here is derived from an EMBL/GenBank/DDBJ whole genome shotgun (WGS) entry which is preliminary data.</text>
</comment>
<dbReference type="Gene3D" id="2.30.30.40">
    <property type="entry name" value="SH3 Domains"/>
    <property type="match status" value="2"/>
</dbReference>
<dbReference type="Proteomes" id="UP000222564">
    <property type="component" value="Unassembled WGS sequence"/>
</dbReference>
<accession>A0A2C6MGZ6</accession>
<dbReference type="PROSITE" id="PS51935">
    <property type="entry name" value="NLPC_P60"/>
    <property type="match status" value="1"/>
</dbReference>
<dbReference type="RefSeq" id="WP_099082483.1">
    <property type="nucleotide sequence ID" value="NZ_AWQQ01000037.1"/>
</dbReference>
<organism evidence="6 7">
    <name type="scientific">Desulforamulus profundi</name>
    <dbReference type="NCBI Taxonomy" id="1383067"/>
    <lineage>
        <taxon>Bacteria</taxon>
        <taxon>Bacillati</taxon>
        <taxon>Bacillota</taxon>
        <taxon>Clostridia</taxon>
        <taxon>Eubacteriales</taxon>
        <taxon>Peptococcaceae</taxon>
        <taxon>Desulforamulus</taxon>
    </lineage>
</organism>
<evidence type="ECO:0000256" key="4">
    <source>
        <dbReference type="ARBA" id="ARBA00022807"/>
    </source>
</evidence>
<sequence>MPDLREVEAGTTVVTAVAVTDVLEQPEEGIPLVTQLLMGWPAQVMGVEGDWFHIQAQDGSPGWAKVDHFCLPRWPAPSEVVQIVRATAGLTTAAGTVGDRFCTLFLGSRLPLLEQGKEFLRVALPRGSSAFVHREDAQIISSNQPVNKKQVLAVAGLYAGAPYLWGGMTARGVDCSGLTYMAYFVNGFQLPRDAQDQFKAGIPVEKEDLETGDLVFFSTIEPGPSHVGIYQGDGLFINARTKEGVTVTSFHEPFFAGRYLGARKYL</sequence>
<reference evidence="6 7" key="1">
    <citation type="submission" date="2013-09" db="EMBL/GenBank/DDBJ databases">
        <title>Biodegradation of hydrocarbons in the deep terrestrial subsurface : characterization of a microbial consortium composed of two Desulfotomaculum species originating from a deep geological formation.</title>
        <authorList>
            <person name="Aullo T."/>
            <person name="Berlendis S."/>
            <person name="Lascourreges J.-F."/>
            <person name="Dessort D."/>
            <person name="Saint-Laurent S."/>
            <person name="Schraauwers B."/>
            <person name="Mas J."/>
            <person name="Magot M."/>
            <person name="Ranchou-Peyruse A."/>
        </authorList>
    </citation>
    <scope>NUCLEOTIDE SEQUENCE [LARGE SCALE GENOMIC DNA]</scope>
    <source>
        <strain evidence="6 7">Bs107</strain>
    </source>
</reference>
<dbReference type="InterPro" id="IPR041382">
    <property type="entry name" value="SH3_16"/>
</dbReference>
<dbReference type="SUPFAM" id="SSF54001">
    <property type="entry name" value="Cysteine proteinases"/>
    <property type="match status" value="1"/>
</dbReference>
<dbReference type="InterPro" id="IPR051202">
    <property type="entry name" value="Peptidase_C40"/>
</dbReference>
<keyword evidence="4" id="KW-0788">Thiol protease</keyword>
<dbReference type="GO" id="GO:0006508">
    <property type="term" value="P:proteolysis"/>
    <property type="evidence" value="ECO:0007669"/>
    <property type="project" value="UniProtKB-KW"/>
</dbReference>
<comment type="similarity">
    <text evidence="1">Belongs to the peptidase C40 family.</text>
</comment>
<evidence type="ECO:0000313" key="6">
    <source>
        <dbReference type="EMBL" id="PHJ39005.1"/>
    </source>
</evidence>
<dbReference type="Gene3D" id="3.90.1720.10">
    <property type="entry name" value="endopeptidase domain like (from Nostoc punctiforme)"/>
    <property type="match status" value="1"/>
</dbReference>
<evidence type="ECO:0000256" key="1">
    <source>
        <dbReference type="ARBA" id="ARBA00007074"/>
    </source>
</evidence>
<name>A0A2C6MGZ6_9FIRM</name>
<dbReference type="Pfam" id="PF00877">
    <property type="entry name" value="NLPC_P60"/>
    <property type="match status" value="1"/>
</dbReference>
<protein>
    <submittedName>
        <fullName evidence="6">Glycoside hydrolase</fullName>
    </submittedName>
</protein>
<dbReference type="GO" id="GO:0008234">
    <property type="term" value="F:cysteine-type peptidase activity"/>
    <property type="evidence" value="ECO:0007669"/>
    <property type="project" value="UniProtKB-KW"/>
</dbReference>
<evidence type="ECO:0000256" key="3">
    <source>
        <dbReference type="ARBA" id="ARBA00022801"/>
    </source>
</evidence>
<dbReference type="InterPro" id="IPR038765">
    <property type="entry name" value="Papain-like_cys_pep_sf"/>
</dbReference>
<evidence type="ECO:0000313" key="7">
    <source>
        <dbReference type="Proteomes" id="UP000222564"/>
    </source>
</evidence>
<keyword evidence="3 6" id="KW-0378">Hydrolase</keyword>
<dbReference type="PANTHER" id="PTHR47053:SF1">
    <property type="entry name" value="MUREIN DD-ENDOPEPTIDASE MEPH-RELATED"/>
    <property type="match status" value="1"/>
</dbReference>
<dbReference type="PANTHER" id="PTHR47053">
    <property type="entry name" value="MUREIN DD-ENDOPEPTIDASE MEPH-RELATED"/>
    <property type="match status" value="1"/>
</dbReference>
<dbReference type="AlphaFoldDB" id="A0A2C6MGZ6"/>
<evidence type="ECO:0000259" key="5">
    <source>
        <dbReference type="PROSITE" id="PS51935"/>
    </source>
</evidence>
<dbReference type="EMBL" id="AWQQ01000037">
    <property type="protein sequence ID" value="PHJ39005.1"/>
    <property type="molecule type" value="Genomic_DNA"/>
</dbReference>
<feature type="domain" description="NlpC/P60" evidence="5">
    <location>
        <begin position="145"/>
        <end position="266"/>
    </location>
</feature>
<proteinExistence type="inferred from homology"/>